<name>G8ZLQ2_TORDE</name>
<dbReference type="RefSeq" id="XP_003678757.1">
    <property type="nucleotide sequence ID" value="XM_003678709.1"/>
</dbReference>
<dbReference type="InterPro" id="IPR016163">
    <property type="entry name" value="Ald_DH_C"/>
</dbReference>
<dbReference type="InterPro" id="IPR016161">
    <property type="entry name" value="Ald_DH/histidinol_DH"/>
</dbReference>
<dbReference type="Gene3D" id="3.40.605.10">
    <property type="entry name" value="Aldehyde Dehydrogenase, Chain A, domain 1"/>
    <property type="match status" value="1"/>
</dbReference>
<dbReference type="InterPro" id="IPR015590">
    <property type="entry name" value="Aldehyde_DH_dom"/>
</dbReference>
<dbReference type="GO" id="GO:0005741">
    <property type="term" value="C:mitochondrial outer membrane"/>
    <property type="evidence" value="ECO:0007669"/>
    <property type="project" value="EnsemblFungi"/>
</dbReference>
<proteinExistence type="inferred from homology"/>
<evidence type="ECO:0000313" key="8">
    <source>
        <dbReference type="EMBL" id="CCE89546.1"/>
    </source>
</evidence>
<dbReference type="STRING" id="1076872.G8ZLQ2"/>
<evidence type="ECO:0000256" key="6">
    <source>
        <dbReference type="RuleBase" id="RU003345"/>
    </source>
</evidence>
<feature type="active site" evidence="4">
    <location>
        <position position="273"/>
    </location>
</feature>
<dbReference type="FunCoup" id="G8ZLQ2">
    <property type="interactions" value="527"/>
</dbReference>
<dbReference type="InParanoid" id="G8ZLQ2"/>
<reference evidence="8 9" key="1">
    <citation type="journal article" date="2011" name="Proc. Natl. Acad. Sci. U.S.A.">
        <title>Evolutionary erosion of yeast sex chromosomes by mating-type switching accidents.</title>
        <authorList>
            <person name="Gordon J.L."/>
            <person name="Armisen D."/>
            <person name="Proux-Wera E."/>
            <person name="Oheigeartaigh S.S."/>
            <person name="Byrne K.P."/>
            <person name="Wolfe K.H."/>
        </authorList>
    </citation>
    <scope>NUCLEOTIDE SEQUENCE [LARGE SCALE GENOMIC DNA]</scope>
    <source>
        <strain evidence="9">ATCC 10662 / CBS 1146 / NBRC 0425 / NCYC 2629 / NRRL Y-866</strain>
    </source>
</reference>
<dbReference type="GO" id="GO:0005811">
    <property type="term" value="C:lipid droplet"/>
    <property type="evidence" value="ECO:0007669"/>
    <property type="project" value="EnsemblFungi"/>
</dbReference>
<dbReference type="PANTHER" id="PTHR43570">
    <property type="entry name" value="ALDEHYDE DEHYDROGENASE"/>
    <property type="match status" value="1"/>
</dbReference>
<dbReference type="PROSITE" id="PS00687">
    <property type="entry name" value="ALDEHYDE_DEHYDR_GLU"/>
    <property type="match status" value="1"/>
</dbReference>
<protein>
    <recommendedName>
        <fullName evidence="3">Aldehyde dehydrogenase</fullName>
    </recommendedName>
</protein>
<evidence type="ECO:0000256" key="1">
    <source>
        <dbReference type="ARBA" id="ARBA00009986"/>
    </source>
</evidence>
<dbReference type="InterPro" id="IPR012394">
    <property type="entry name" value="Aldehyde_DH_NAD(P)"/>
</dbReference>
<evidence type="ECO:0000256" key="5">
    <source>
        <dbReference type="PROSITE-ProRule" id="PRU10007"/>
    </source>
</evidence>
<dbReference type="KEGG" id="tdl:TDEL_0A02140"/>
<dbReference type="GO" id="GO:0006744">
    <property type="term" value="P:ubiquinone biosynthetic process"/>
    <property type="evidence" value="ECO:0007669"/>
    <property type="project" value="EnsemblFungi"/>
</dbReference>
<dbReference type="Pfam" id="PF00171">
    <property type="entry name" value="Aldedh"/>
    <property type="match status" value="1"/>
</dbReference>
<evidence type="ECO:0000256" key="3">
    <source>
        <dbReference type="PIRNR" id="PIRNR036492"/>
    </source>
</evidence>
<dbReference type="InterPro" id="IPR016162">
    <property type="entry name" value="Ald_DH_N"/>
</dbReference>
<dbReference type="PIRSF" id="PIRSF036492">
    <property type="entry name" value="ALDH"/>
    <property type="match status" value="1"/>
</dbReference>
<evidence type="ECO:0000256" key="2">
    <source>
        <dbReference type="ARBA" id="ARBA00023002"/>
    </source>
</evidence>
<dbReference type="Gene3D" id="3.40.309.10">
    <property type="entry name" value="Aldehyde Dehydrogenase, Chain A, domain 2"/>
    <property type="match status" value="1"/>
</dbReference>
<dbReference type="GeneID" id="11503371"/>
<dbReference type="eggNOG" id="KOG2456">
    <property type="taxonomic scope" value="Eukaryota"/>
</dbReference>
<accession>G8ZLQ2</accession>
<dbReference type="SUPFAM" id="SSF53720">
    <property type="entry name" value="ALDH-like"/>
    <property type="match status" value="1"/>
</dbReference>
<feature type="domain" description="Aldehyde dehydrogenase" evidence="7">
    <location>
        <begin position="42"/>
        <end position="460"/>
    </location>
</feature>
<dbReference type="GO" id="GO:0046185">
    <property type="term" value="P:aldehyde catabolic process"/>
    <property type="evidence" value="ECO:0007669"/>
    <property type="project" value="EnsemblFungi"/>
</dbReference>
<evidence type="ECO:0000259" key="7">
    <source>
        <dbReference type="Pfam" id="PF00171"/>
    </source>
</evidence>
<sequence>MTEETGDKVDYTPLAEIDACIDLCNKYYYDKQLTLSQERSPRKSDLKARSRQLKKLYYAIKDNTDELVQALYTDFHRSKQESITLEVAQLCNNILHMIESLPKWMEPSKIKDRAPPFLFSNTAVERIARGSVLVIGPFNFPLMSSLSPAAAALAAGNTVVVKPSELTPATASCIERIINEANFPNGLIQIVKGSKPESQRLVESGKFDMIFFTGSTAVGSAIAQEAAKTVTPCVLELGGKSPVFITQNLATKNLRTALKRIFYSAFGNSGQICISPDYVLVHESIYSLVVKEAKSVLAELFPEVNPATEYTHMVDQNAYNKVSEKLANTNGEKFTVGKQISDEGELLIPPTLVFDIYWDDTLMKAENFGPVLPFVKYSDLDRTLDLVISNHDTPLVQYIFSQKDAEIQHILYRLRSGDCIVGDTLLHVALTDAPFGGIGTSGYGNFGGIWGFNTFTHQRIVMKQPYWQDSLLSMRYPPFSSWKTDSFKFFMEQKPWFDRDGNDRISLAKWFGISLVVALAVMLPNFFNTSWTQCN</sequence>
<keyword evidence="9" id="KW-1185">Reference proteome</keyword>
<dbReference type="GO" id="GO:0018484">
    <property type="term" value="F:4-hydroxybenzaldehyde dehydrogenase (NAD+) activity"/>
    <property type="evidence" value="ECO:0007669"/>
    <property type="project" value="EnsemblFungi"/>
</dbReference>
<dbReference type="GO" id="GO:0047770">
    <property type="term" value="F:carboxylate reductase activity"/>
    <property type="evidence" value="ECO:0007669"/>
    <property type="project" value="EnsemblFungi"/>
</dbReference>
<dbReference type="HOGENOM" id="CLU_005391_3_1_1"/>
<dbReference type="InterPro" id="IPR029510">
    <property type="entry name" value="Ald_DH_CS_GLU"/>
</dbReference>
<dbReference type="EMBL" id="HE616742">
    <property type="protein sequence ID" value="CCE89546.1"/>
    <property type="molecule type" value="Genomic_DNA"/>
</dbReference>
<gene>
    <name evidence="8" type="primary">TDEL0A02140</name>
    <name evidence="8" type="ORF">TDEL_0A02140</name>
</gene>
<keyword evidence="2 3" id="KW-0560">Oxidoreductase</keyword>
<dbReference type="AlphaFoldDB" id="G8ZLQ2"/>
<evidence type="ECO:0000256" key="4">
    <source>
        <dbReference type="PIRSR" id="PIRSR036492-1"/>
    </source>
</evidence>
<organism evidence="8 9">
    <name type="scientific">Torulaspora delbrueckii</name>
    <name type="common">Yeast</name>
    <name type="synonym">Candida colliculosa</name>
    <dbReference type="NCBI Taxonomy" id="4950"/>
    <lineage>
        <taxon>Eukaryota</taxon>
        <taxon>Fungi</taxon>
        <taxon>Dikarya</taxon>
        <taxon>Ascomycota</taxon>
        <taxon>Saccharomycotina</taxon>
        <taxon>Saccharomycetes</taxon>
        <taxon>Saccharomycetales</taxon>
        <taxon>Saccharomycetaceae</taxon>
        <taxon>Torulaspora</taxon>
    </lineage>
</organism>
<dbReference type="GO" id="GO:0006665">
    <property type="term" value="P:sphingolipid metabolic process"/>
    <property type="evidence" value="ECO:0007669"/>
    <property type="project" value="EnsemblFungi"/>
</dbReference>
<comment type="similarity">
    <text evidence="1 3 6">Belongs to the aldehyde dehydrogenase family.</text>
</comment>
<dbReference type="OrthoDB" id="440325at2759"/>
<dbReference type="Proteomes" id="UP000005627">
    <property type="component" value="Chromosome 1"/>
</dbReference>
<dbReference type="PANTHER" id="PTHR43570:SF16">
    <property type="entry name" value="ALDEHYDE DEHYDROGENASE TYPE III, ISOFORM Q"/>
    <property type="match status" value="1"/>
</dbReference>
<feature type="active site" evidence="4 5">
    <location>
        <position position="236"/>
    </location>
</feature>
<evidence type="ECO:0000313" key="9">
    <source>
        <dbReference type="Proteomes" id="UP000005627"/>
    </source>
</evidence>